<evidence type="ECO:0000259" key="19">
    <source>
        <dbReference type="PROSITE" id="PS51194"/>
    </source>
</evidence>
<keyword evidence="6 14" id="KW-0863">Zinc-finger</keyword>
<keyword evidence="12" id="KW-0234">DNA repair</keyword>
<keyword evidence="3" id="KW-0479">Metal-binding</keyword>
<feature type="compositionally biased region" description="Polar residues" evidence="15">
    <location>
        <begin position="134"/>
        <end position="145"/>
    </location>
</feature>
<dbReference type="InterPro" id="IPR001650">
    <property type="entry name" value="Helicase_C-like"/>
</dbReference>
<dbReference type="InterPro" id="IPR014001">
    <property type="entry name" value="Helicase_ATP-bd"/>
</dbReference>
<dbReference type="InterPro" id="IPR027417">
    <property type="entry name" value="P-loop_NTPase"/>
</dbReference>
<feature type="domain" description="UBA" evidence="16">
    <location>
        <begin position="362"/>
        <end position="404"/>
    </location>
</feature>
<comment type="caution">
    <text evidence="20">The sequence shown here is derived from an EMBL/GenBank/DDBJ whole genome shotgun (WGS) entry which is preliminary data.</text>
</comment>
<dbReference type="SUPFAM" id="SSF52540">
    <property type="entry name" value="P-loop containing nucleoside triphosphate hydrolases"/>
    <property type="match status" value="2"/>
</dbReference>
<evidence type="ECO:0000256" key="5">
    <source>
        <dbReference type="ARBA" id="ARBA00022763"/>
    </source>
</evidence>
<dbReference type="FunFam" id="3.30.420.40:FF:000286">
    <property type="entry name" value="Actin-related protein 8"/>
    <property type="match status" value="1"/>
</dbReference>
<dbReference type="InterPro" id="IPR009060">
    <property type="entry name" value="UBA-like_sf"/>
</dbReference>
<dbReference type="SUPFAM" id="SSF57850">
    <property type="entry name" value="RING/U-box"/>
    <property type="match status" value="1"/>
</dbReference>
<dbReference type="InterPro" id="IPR043129">
    <property type="entry name" value="ATPase_NBD"/>
</dbReference>
<dbReference type="Pfam" id="PF00271">
    <property type="entry name" value="Helicase_C"/>
    <property type="match status" value="1"/>
</dbReference>
<keyword evidence="10" id="KW-0067">ATP-binding</keyword>
<protein>
    <submittedName>
        <fullName evidence="20">DNA repair protein B</fullName>
    </submittedName>
</protein>
<accession>A0AAW2R9V4</accession>
<evidence type="ECO:0000256" key="2">
    <source>
        <dbReference type="ARBA" id="ARBA00008438"/>
    </source>
</evidence>
<feature type="domain" description="Helicase ATP-binding" evidence="18">
    <location>
        <begin position="926"/>
        <end position="1122"/>
    </location>
</feature>
<dbReference type="CDD" id="cd18008">
    <property type="entry name" value="DEXDc_SHPRH-like"/>
    <property type="match status" value="1"/>
</dbReference>
<dbReference type="PANTHER" id="PTHR45626:SF22">
    <property type="entry name" value="DNA REPAIR PROTEIN RAD5"/>
    <property type="match status" value="1"/>
</dbReference>
<keyword evidence="13" id="KW-0539">Nucleus</keyword>
<dbReference type="GO" id="GO:0008094">
    <property type="term" value="F:ATP-dependent activity, acting on DNA"/>
    <property type="evidence" value="ECO:0007669"/>
    <property type="project" value="TreeGrafter"/>
</dbReference>
<dbReference type="InterPro" id="IPR000330">
    <property type="entry name" value="SNF2_N"/>
</dbReference>
<dbReference type="PROSITE" id="PS51194">
    <property type="entry name" value="HELICASE_CTER"/>
    <property type="match status" value="1"/>
</dbReference>
<dbReference type="GO" id="GO:0006281">
    <property type="term" value="P:DNA repair"/>
    <property type="evidence" value="ECO:0007669"/>
    <property type="project" value="UniProtKB-KW"/>
</dbReference>
<dbReference type="GO" id="GO:0006325">
    <property type="term" value="P:chromatin organization"/>
    <property type="evidence" value="ECO:0007669"/>
    <property type="project" value="UniProtKB-KW"/>
</dbReference>
<dbReference type="Pfam" id="PF08797">
    <property type="entry name" value="HIRAN"/>
    <property type="match status" value="1"/>
</dbReference>
<proteinExistence type="inferred from homology"/>
<keyword evidence="11" id="KW-0156">Chromatin regulator</keyword>
<comment type="similarity">
    <text evidence="2">Belongs to the SNF2/RAD54 helicase family. RAD16 subfamily.</text>
</comment>
<dbReference type="PROSITE" id="PS51192">
    <property type="entry name" value="HELICASE_ATP_BIND_1"/>
    <property type="match status" value="1"/>
</dbReference>
<dbReference type="InterPro" id="IPR001841">
    <property type="entry name" value="Znf_RING"/>
</dbReference>
<dbReference type="InterPro" id="IPR056450">
    <property type="entry name" value="UBA_RAD5A"/>
</dbReference>
<evidence type="ECO:0000256" key="12">
    <source>
        <dbReference type="ARBA" id="ARBA00023204"/>
    </source>
</evidence>
<evidence type="ECO:0000259" key="18">
    <source>
        <dbReference type="PROSITE" id="PS51192"/>
    </source>
</evidence>
<keyword evidence="5" id="KW-0227">DNA damage</keyword>
<evidence type="ECO:0000256" key="10">
    <source>
        <dbReference type="ARBA" id="ARBA00022840"/>
    </source>
</evidence>
<evidence type="ECO:0000256" key="11">
    <source>
        <dbReference type="ARBA" id="ARBA00022853"/>
    </source>
</evidence>
<dbReference type="GO" id="GO:0005524">
    <property type="term" value="F:ATP binding"/>
    <property type="evidence" value="ECO:0007669"/>
    <property type="project" value="UniProtKB-KW"/>
</dbReference>
<dbReference type="GO" id="GO:0003676">
    <property type="term" value="F:nucleic acid binding"/>
    <property type="evidence" value="ECO:0007669"/>
    <property type="project" value="InterPro"/>
</dbReference>
<keyword evidence="8" id="KW-0347">Helicase</keyword>
<dbReference type="Gene3D" id="3.30.420.40">
    <property type="match status" value="2"/>
</dbReference>
<dbReference type="FunFam" id="3.40.50.10810:FF:000089">
    <property type="entry name" value="DNA repair protein RAD5B"/>
    <property type="match status" value="1"/>
</dbReference>
<dbReference type="GO" id="GO:0004386">
    <property type="term" value="F:helicase activity"/>
    <property type="evidence" value="ECO:0007669"/>
    <property type="project" value="UniProtKB-KW"/>
</dbReference>
<dbReference type="SMART" id="SM00184">
    <property type="entry name" value="RING"/>
    <property type="match status" value="1"/>
</dbReference>
<evidence type="ECO:0000256" key="3">
    <source>
        <dbReference type="ARBA" id="ARBA00022723"/>
    </source>
</evidence>
<dbReference type="PROSITE" id="PS50030">
    <property type="entry name" value="UBA"/>
    <property type="match status" value="1"/>
</dbReference>
<evidence type="ECO:0000256" key="15">
    <source>
        <dbReference type="SAM" id="MobiDB-lite"/>
    </source>
</evidence>
<sequence>MDYLKTVVPSQLLAERGSNLVVINPGSANVRIGLAQQDAPISVPHCIARRTSQVPKKNVQDQLLNSQVTTAQHMERERAYDIIASLLKIRFLDEEVTNSQYPQKMGRVDALPPQSNNKKETVIPWTDVFEKHTFSPSAEESSLRSGESLVQKEGNVNEEPGSTESKYREYICGEEALRISPTEPYCLRRPIRRGHLNISMHYPMQQIGGVALTQGLISAVEERVLHAIPSHEAIDTVEVLQSRTNPTAVSWKGGAILGILDFTRDAWIHREDWIRNGIHIGSGRKLNWRTHLTLSGAFTIWINVFELVLSYLIRGDEIPFESLRPNFSGLLLAFSYPTLLEFYLLFSSLGSFGWREAMEAESMEEKVSKVKAIVGSGISETDIRRVLSQCGNNHRTAIDLILYSPSTLSLTPHLTAQKTLTSAGGVRISTVQINISKDVEESEKKPSDELNIVKQEPLSVENGECAGYSECEREKGVMKKCEMGVGLKGSAGVNEERDVGFVKGEVYGEEKKVLSGEKSFGTVGSSRLSFEEWLSLYHPEKKQEEKQGITGGATAEVRVKEEPNVDTENKSLILVKEEVKEVISVQPLSARKLSDNEYTRIQSGHINTKPKRATVEEMSLSTVVIEDGDFPEEPDWLLVGRTVITGLSTTKGKKLENNEIVHFAFPNADVRSKSSSHFMSAKASNAASAIVRFSTKRFGEIGRLPMEWAKCLVPLVNSSKVKVLGRCIAAPVNLHLMQEIMLYVSFYIHHSVFSEGDKSSWKLEPANIDATTYPLLTLFKLLKVKPSQKAEFTPDDLDSRKRSLKLDHDSDDTAAVLPLVKKRKGCQLQDQNKDEQAITETSLNKLVGAVDMYNLEEKEPPETLTCDLRPYQKQALYWMSELETGASAEETEKTLHPCWAAYRVCDERAPAIYVNIFSGEATTQFPSATQMARGGILADAMGLGKTVMTIALILARRGCATRVDQQVITEGETKTEHIKISQTTEASKKAKGGTLIVCPMALLGQWKDELETHSKPDSISVFVHYGGDRANNPKVIAEPDVVLTTYGVLTSAYKNDSINSIFHQVEWHRVVLDEAHTIKSSKTQGAQAAFALSSYCRWCLTGTPLQNNLEDLYSLLCFLHVEPWCNWAWWNKLIQRPYENGDKRGLKLVKAILRPLMLRRSKESKDKEGRPILVLPPTDIQVVECEQSEAEHDFYGALFKRSKVQFDQFVAQGKVLHNYANILELLLRLRQCCNHPFLLMSRGDTQEYADLDKLARRFLQSHPDSMSQNGPSRAYVEEVVEGLRNGENAECPICLESADDPVLTPCAHRMCRECLLSSWRSPGVGLCPICRQVLSKTELITCPAASRFRIDVEKNWKESSKISKLLDCLEHIRNSGSGEKSIIFSQWTSFLDLLEIPLKRRNFGFLRFDGKLAQKQREKVLHEFAETKHKRILLMSLKAGGVGLNLTAASNVFLMDPWWNPAVEEQAIMRIHRIGQKRTVRVRRFIVKDTVEERMQQVQARKQRMIAGALTDEEVRSARIEELKMLFR</sequence>
<gene>
    <name evidence="20" type="ORF">Scaly_0793000</name>
</gene>
<dbReference type="InterPro" id="IPR017907">
    <property type="entry name" value="Znf_RING_CS"/>
</dbReference>
<dbReference type="InterPro" id="IPR015940">
    <property type="entry name" value="UBA"/>
</dbReference>
<reference evidence="20" key="2">
    <citation type="journal article" date="2024" name="Plant">
        <title>Genomic evolution and insights into agronomic trait innovations of Sesamum species.</title>
        <authorList>
            <person name="Miao H."/>
            <person name="Wang L."/>
            <person name="Qu L."/>
            <person name="Liu H."/>
            <person name="Sun Y."/>
            <person name="Le M."/>
            <person name="Wang Q."/>
            <person name="Wei S."/>
            <person name="Zheng Y."/>
            <person name="Lin W."/>
            <person name="Duan Y."/>
            <person name="Cao H."/>
            <person name="Xiong S."/>
            <person name="Wang X."/>
            <person name="Wei L."/>
            <person name="Li C."/>
            <person name="Ma Q."/>
            <person name="Ju M."/>
            <person name="Zhao R."/>
            <person name="Li G."/>
            <person name="Mu C."/>
            <person name="Tian Q."/>
            <person name="Mei H."/>
            <person name="Zhang T."/>
            <person name="Gao T."/>
            <person name="Zhang H."/>
        </authorList>
    </citation>
    <scope>NUCLEOTIDE SEQUENCE</scope>
    <source>
        <strain evidence="20">KEN8</strain>
    </source>
</reference>
<dbReference type="InterPro" id="IPR014905">
    <property type="entry name" value="HIRAN"/>
</dbReference>
<dbReference type="GO" id="GO:0016818">
    <property type="term" value="F:hydrolase activity, acting on acid anhydrides, in phosphorus-containing anhydrides"/>
    <property type="evidence" value="ECO:0007669"/>
    <property type="project" value="InterPro"/>
</dbReference>
<dbReference type="Pfam" id="PF24559">
    <property type="entry name" value="UBA_RAD5A"/>
    <property type="match status" value="1"/>
</dbReference>
<keyword evidence="7" id="KW-0378">Hydrolase</keyword>
<dbReference type="GO" id="GO:0008270">
    <property type="term" value="F:zinc ion binding"/>
    <property type="evidence" value="ECO:0007669"/>
    <property type="project" value="UniProtKB-KW"/>
</dbReference>
<dbReference type="Gene3D" id="3.40.50.300">
    <property type="entry name" value="P-loop containing nucleotide triphosphate hydrolases"/>
    <property type="match status" value="1"/>
</dbReference>
<dbReference type="SUPFAM" id="SSF53067">
    <property type="entry name" value="Actin-like ATPase domain"/>
    <property type="match status" value="1"/>
</dbReference>
<dbReference type="InterPro" id="IPR050628">
    <property type="entry name" value="SNF2_RAD54_helicase_TF"/>
</dbReference>
<evidence type="ECO:0000256" key="14">
    <source>
        <dbReference type="PROSITE-ProRule" id="PRU00175"/>
    </source>
</evidence>
<dbReference type="SMART" id="SM00490">
    <property type="entry name" value="HELICc"/>
    <property type="match status" value="1"/>
</dbReference>
<dbReference type="InterPro" id="IPR013083">
    <property type="entry name" value="Znf_RING/FYVE/PHD"/>
</dbReference>
<evidence type="ECO:0000259" key="17">
    <source>
        <dbReference type="PROSITE" id="PS50089"/>
    </source>
</evidence>
<evidence type="ECO:0000256" key="1">
    <source>
        <dbReference type="ARBA" id="ARBA00004123"/>
    </source>
</evidence>
<evidence type="ECO:0000256" key="13">
    <source>
        <dbReference type="ARBA" id="ARBA00023242"/>
    </source>
</evidence>
<dbReference type="Pfam" id="PF00176">
    <property type="entry name" value="SNF2-rel_dom"/>
    <property type="match status" value="1"/>
</dbReference>
<dbReference type="Pfam" id="PF13920">
    <property type="entry name" value="zf-C3HC4_3"/>
    <property type="match status" value="1"/>
</dbReference>
<dbReference type="Gene3D" id="3.30.40.10">
    <property type="entry name" value="Zinc/RING finger domain, C3HC4 (zinc finger)"/>
    <property type="match status" value="1"/>
</dbReference>
<keyword evidence="9" id="KW-0862">Zinc</keyword>
<dbReference type="CDD" id="cd18793">
    <property type="entry name" value="SF2_C_SNF"/>
    <property type="match status" value="1"/>
</dbReference>
<dbReference type="InterPro" id="IPR049730">
    <property type="entry name" value="SNF2/RAD54-like_C"/>
</dbReference>
<feature type="region of interest" description="Disordered" evidence="15">
    <location>
        <begin position="134"/>
        <end position="164"/>
    </location>
</feature>
<organism evidence="20">
    <name type="scientific">Sesamum calycinum</name>
    <dbReference type="NCBI Taxonomy" id="2727403"/>
    <lineage>
        <taxon>Eukaryota</taxon>
        <taxon>Viridiplantae</taxon>
        <taxon>Streptophyta</taxon>
        <taxon>Embryophyta</taxon>
        <taxon>Tracheophyta</taxon>
        <taxon>Spermatophyta</taxon>
        <taxon>Magnoliopsida</taxon>
        <taxon>eudicotyledons</taxon>
        <taxon>Gunneridae</taxon>
        <taxon>Pentapetalae</taxon>
        <taxon>asterids</taxon>
        <taxon>lamiids</taxon>
        <taxon>Lamiales</taxon>
        <taxon>Pedaliaceae</taxon>
        <taxon>Sesamum</taxon>
    </lineage>
</organism>
<reference evidence="20" key="1">
    <citation type="submission" date="2020-06" db="EMBL/GenBank/DDBJ databases">
        <authorList>
            <person name="Li T."/>
            <person name="Hu X."/>
            <person name="Zhang T."/>
            <person name="Song X."/>
            <person name="Zhang H."/>
            <person name="Dai N."/>
            <person name="Sheng W."/>
            <person name="Hou X."/>
            <person name="Wei L."/>
        </authorList>
    </citation>
    <scope>NUCLEOTIDE SEQUENCE</scope>
    <source>
        <strain evidence="20">KEN8</strain>
        <tissue evidence="20">Leaf</tissue>
    </source>
</reference>
<evidence type="ECO:0000256" key="6">
    <source>
        <dbReference type="ARBA" id="ARBA00022771"/>
    </source>
</evidence>
<dbReference type="PROSITE" id="PS50089">
    <property type="entry name" value="ZF_RING_2"/>
    <property type="match status" value="1"/>
</dbReference>
<dbReference type="SUPFAM" id="SSF46934">
    <property type="entry name" value="UBA-like"/>
    <property type="match status" value="1"/>
</dbReference>
<comment type="subcellular location">
    <subcellularLocation>
        <location evidence="1">Nucleus</location>
    </subcellularLocation>
</comment>
<evidence type="ECO:0000256" key="8">
    <source>
        <dbReference type="ARBA" id="ARBA00022806"/>
    </source>
</evidence>
<feature type="domain" description="Helicase C-terminal" evidence="19">
    <location>
        <begin position="1364"/>
        <end position="1528"/>
    </location>
</feature>
<dbReference type="PROSITE" id="PS00518">
    <property type="entry name" value="ZF_RING_1"/>
    <property type="match status" value="1"/>
</dbReference>
<evidence type="ECO:0000256" key="7">
    <source>
        <dbReference type="ARBA" id="ARBA00022801"/>
    </source>
</evidence>
<name>A0AAW2R9V4_9LAMI</name>
<dbReference type="Gene3D" id="3.40.50.10810">
    <property type="entry name" value="Tandem AAA-ATPase domain"/>
    <property type="match status" value="1"/>
</dbReference>
<feature type="domain" description="RING-type" evidence="17">
    <location>
        <begin position="1291"/>
        <end position="1331"/>
    </location>
</feature>
<dbReference type="SMART" id="SM00910">
    <property type="entry name" value="HIRAN"/>
    <property type="match status" value="1"/>
</dbReference>
<dbReference type="InterPro" id="IPR038718">
    <property type="entry name" value="SNF2-like_sf"/>
</dbReference>
<evidence type="ECO:0000256" key="9">
    <source>
        <dbReference type="ARBA" id="ARBA00022833"/>
    </source>
</evidence>
<dbReference type="PANTHER" id="PTHR45626">
    <property type="entry name" value="TRANSCRIPTION TERMINATION FACTOR 2-RELATED"/>
    <property type="match status" value="1"/>
</dbReference>
<evidence type="ECO:0000256" key="4">
    <source>
        <dbReference type="ARBA" id="ARBA00022741"/>
    </source>
</evidence>
<dbReference type="FunFam" id="3.30.420.40:FF:000378">
    <property type="entry name" value="Actin-related protein 9"/>
    <property type="match status" value="1"/>
</dbReference>
<dbReference type="SMART" id="SM00487">
    <property type="entry name" value="DEXDc"/>
    <property type="match status" value="1"/>
</dbReference>
<keyword evidence="4" id="KW-0547">Nucleotide-binding</keyword>
<evidence type="ECO:0000313" key="20">
    <source>
        <dbReference type="EMBL" id="KAL0376754.1"/>
    </source>
</evidence>
<evidence type="ECO:0000259" key="16">
    <source>
        <dbReference type="PROSITE" id="PS50030"/>
    </source>
</evidence>
<dbReference type="EMBL" id="JACGWM010000004">
    <property type="protein sequence ID" value="KAL0376754.1"/>
    <property type="molecule type" value="Genomic_DNA"/>
</dbReference>
<dbReference type="GO" id="GO:0005634">
    <property type="term" value="C:nucleus"/>
    <property type="evidence" value="ECO:0007669"/>
    <property type="project" value="UniProtKB-SubCell"/>
</dbReference>